<organism evidence="2">
    <name type="scientific">freshwater metagenome</name>
    <dbReference type="NCBI Taxonomy" id="449393"/>
    <lineage>
        <taxon>unclassified sequences</taxon>
        <taxon>metagenomes</taxon>
        <taxon>ecological metagenomes</taxon>
    </lineage>
</organism>
<proteinExistence type="predicted"/>
<feature type="region of interest" description="Disordered" evidence="1">
    <location>
        <begin position="30"/>
        <end position="51"/>
    </location>
</feature>
<accession>A0A6J6K7M1</accession>
<dbReference type="EMBL" id="CAEZWG010000009">
    <property type="protein sequence ID" value="CAB4644394.1"/>
    <property type="molecule type" value="Genomic_DNA"/>
</dbReference>
<protein>
    <submittedName>
        <fullName evidence="2">Unannotated protein</fullName>
    </submittedName>
</protein>
<evidence type="ECO:0000313" key="2">
    <source>
        <dbReference type="EMBL" id="CAB4644394.1"/>
    </source>
</evidence>
<sequence>MNSFDPIDGNTSKSPVTPKFLIDQLRRAVRKASVPPTTGYPGESLADAKES</sequence>
<reference evidence="2" key="1">
    <citation type="submission" date="2020-05" db="EMBL/GenBank/DDBJ databases">
        <authorList>
            <person name="Chiriac C."/>
            <person name="Salcher M."/>
            <person name="Ghai R."/>
            <person name="Kavagutti S V."/>
        </authorList>
    </citation>
    <scope>NUCLEOTIDE SEQUENCE</scope>
</reference>
<evidence type="ECO:0000256" key="1">
    <source>
        <dbReference type="SAM" id="MobiDB-lite"/>
    </source>
</evidence>
<name>A0A6J6K7M1_9ZZZZ</name>
<gene>
    <name evidence="2" type="ORF">UFOPK2234_00108</name>
</gene>
<dbReference type="AlphaFoldDB" id="A0A6J6K7M1"/>